<organism evidence="2 3">
    <name type="scientific">Oikopleura dioica</name>
    <name type="common">Tunicate</name>
    <dbReference type="NCBI Taxonomy" id="34765"/>
    <lineage>
        <taxon>Eukaryota</taxon>
        <taxon>Metazoa</taxon>
        <taxon>Chordata</taxon>
        <taxon>Tunicata</taxon>
        <taxon>Appendicularia</taxon>
        <taxon>Copelata</taxon>
        <taxon>Oikopleuridae</taxon>
        <taxon>Oikopleura</taxon>
    </lineage>
</organism>
<dbReference type="EMBL" id="OU015566">
    <property type="protein sequence ID" value="CAG5108389.1"/>
    <property type="molecule type" value="Genomic_DNA"/>
</dbReference>
<evidence type="ECO:0000313" key="3">
    <source>
        <dbReference type="Proteomes" id="UP001158576"/>
    </source>
</evidence>
<accession>A0ABN7SV72</accession>
<evidence type="ECO:0000256" key="1">
    <source>
        <dbReference type="SAM" id="Coils"/>
    </source>
</evidence>
<protein>
    <submittedName>
        <fullName evidence="2">Oidioi.mRNA.OKI2018_I69.chr1.g3772.t1.cds</fullName>
    </submittedName>
</protein>
<reference evidence="2 3" key="1">
    <citation type="submission" date="2021-04" db="EMBL/GenBank/DDBJ databases">
        <authorList>
            <person name="Bliznina A."/>
        </authorList>
    </citation>
    <scope>NUCLEOTIDE SEQUENCE [LARGE SCALE GENOMIC DNA]</scope>
</reference>
<keyword evidence="3" id="KW-1185">Reference proteome</keyword>
<gene>
    <name evidence="2" type="ORF">OKIOD_LOCUS12537</name>
</gene>
<dbReference type="Proteomes" id="UP001158576">
    <property type="component" value="Chromosome 1"/>
</dbReference>
<name>A0ABN7SV72_OIKDI</name>
<sequence>MGQNDQDDCITNPFHWKDENDGYAYGYDELPRDFIDSLSAEQKAKLQELKEKNKEFAATLTKDQQDLMRR</sequence>
<evidence type="ECO:0000313" key="2">
    <source>
        <dbReference type="EMBL" id="CAG5108389.1"/>
    </source>
</evidence>
<proteinExistence type="predicted"/>
<feature type="coiled-coil region" evidence="1">
    <location>
        <begin position="35"/>
        <end position="66"/>
    </location>
</feature>
<keyword evidence="1" id="KW-0175">Coiled coil</keyword>